<accession>A0A4V2EUZ1</accession>
<dbReference type="EMBL" id="SGWV01000013">
    <property type="protein sequence ID" value="RZS46883.1"/>
    <property type="molecule type" value="Genomic_DNA"/>
</dbReference>
<dbReference type="InterPro" id="IPR027443">
    <property type="entry name" value="IPNS-like_sf"/>
</dbReference>
<reference evidence="1 2" key="1">
    <citation type="submission" date="2019-02" db="EMBL/GenBank/DDBJ databases">
        <title>Genomic Encyclopedia of Type Strains, Phase IV (KMG-IV): sequencing the most valuable type-strain genomes for metagenomic binning, comparative biology and taxonomic classification.</title>
        <authorList>
            <person name="Goeker M."/>
        </authorList>
    </citation>
    <scope>NUCLEOTIDE SEQUENCE [LARGE SCALE GENOMIC DNA]</scope>
    <source>
        <strain evidence="1 2">DSM 10617</strain>
    </source>
</reference>
<organism evidence="1 2">
    <name type="scientific">Sphaerotilus mobilis</name>
    <dbReference type="NCBI Taxonomy" id="47994"/>
    <lineage>
        <taxon>Bacteria</taxon>
        <taxon>Pseudomonadati</taxon>
        <taxon>Pseudomonadota</taxon>
        <taxon>Betaproteobacteria</taxon>
        <taxon>Burkholderiales</taxon>
        <taxon>Sphaerotilaceae</taxon>
        <taxon>Sphaerotilus</taxon>
    </lineage>
</organism>
<dbReference type="SUPFAM" id="SSF51197">
    <property type="entry name" value="Clavaminate synthase-like"/>
    <property type="match status" value="1"/>
</dbReference>
<dbReference type="Proteomes" id="UP000293433">
    <property type="component" value="Unassembled WGS sequence"/>
</dbReference>
<comment type="caution">
    <text evidence="1">The sequence shown here is derived from an EMBL/GenBank/DDBJ whole genome shotgun (WGS) entry which is preliminary data.</text>
</comment>
<dbReference type="AlphaFoldDB" id="A0A4V2EUZ1"/>
<dbReference type="Pfam" id="PF07350">
    <property type="entry name" value="Gig2-like"/>
    <property type="match status" value="1"/>
</dbReference>
<dbReference type="PANTHER" id="PTHR30613:SF1">
    <property type="entry name" value="DUF1479 DOMAIN PROTEIN (AFU_ORTHOLOGUE AFUA_5G09280)"/>
    <property type="match status" value="1"/>
</dbReference>
<evidence type="ECO:0000313" key="1">
    <source>
        <dbReference type="EMBL" id="RZS46883.1"/>
    </source>
</evidence>
<dbReference type="InterPro" id="IPR010856">
    <property type="entry name" value="Gig2-like"/>
</dbReference>
<evidence type="ECO:0000313" key="2">
    <source>
        <dbReference type="Proteomes" id="UP000293433"/>
    </source>
</evidence>
<protein>
    <submittedName>
        <fullName evidence="1">Uncharacterized protein DUF1479</fullName>
    </submittedName>
</protein>
<dbReference type="Gene3D" id="2.60.120.330">
    <property type="entry name" value="B-lactam Antibiotic, Isopenicillin N Synthase, Chain"/>
    <property type="match status" value="1"/>
</dbReference>
<dbReference type="RefSeq" id="WP_130483728.1">
    <property type="nucleotide sequence ID" value="NZ_SGWV01000013.1"/>
</dbReference>
<proteinExistence type="predicted"/>
<dbReference type="PANTHER" id="PTHR30613">
    <property type="entry name" value="UNCHARACTERIZED PROTEIN YBIU-RELATED"/>
    <property type="match status" value="1"/>
</dbReference>
<sequence length="416" mass="46714">MEAWMNDVPRAVTETQRRLRAEVPDLAGRHRLLTEALRDEVSAIRAEQAQGGAVPQIAYADVAAGTVSAADIARIKRRGCVVIRGVHERAQVEAWNDEAVRYIDEVRYLERMKDKAGLDQYFSALASSRPQIYSLYWSKPQMMARQNPTLATTRSWLNRLWTFEKNGTRYFEPDQQFNYADRIRRREPGDSTLGLSPHSDGGSVERWCEPTFRHVYRHVFEGDPLAFDPFDAEGRTTTREIPSPAVCSAFRTFQGWTALTRQGPGDGTLQLVPLAKTTPWMLTRALQPDVPEGDLCGAKPGRALGASKQWHPELLEGLVPIPQVEPGDTVWWHQDIIHAVEDHHRGSGYSNVIYIGAAPWCEKNAAYAARQAEAFLAGRSSPDFAPEHYELDFAGRAMASDLSELGLRQMGLKAWD</sequence>
<dbReference type="OrthoDB" id="5620327at2"/>
<name>A0A4V2EUZ1_9BURK</name>
<keyword evidence="2" id="KW-1185">Reference proteome</keyword>
<gene>
    <name evidence="1" type="ORF">EV685_3915</name>
</gene>